<gene>
    <name evidence="5" type="ORF">B5F15_15145</name>
</gene>
<sequence length="340" mass="38164">MVTMQQIADRCGVSRGTVDRALHHKSGVRESVAEHIREVAREMGYISLRLVTQQTKQWRIGIVLHSAHSAFVQTLSELFKDFSERELIPNVTTIVRTMDDMDVHHQLMLIDELVEIEQIDGLALMPLANTLIRDKINVLSEESGIPIVTLNTDIADANRIAYVGPDNIASGHAAAALMGMVTQGRGNILPILGQRTGHYADSQRLTGFLDEMRENFPEIHILHPQCSYSDNQLSERITQRMLESDADLSGIYITSSGRSGVCRAIEHANLPKKVHVIVHDVTSKSILMVQKGIVDFIIGQDTLTQGTLPIRLLYDYLERHQFPKNRINITEITVKFRCNV</sequence>
<dbReference type="InterPro" id="IPR000843">
    <property type="entry name" value="HTH_LacI"/>
</dbReference>
<dbReference type="SMART" id="SM00354">
    <property type="entry name" value="HTH_LACI"/>
    <property type="match status" value="1"/>
</dbReference>
<dbReference type="EMBL" id="NFKL01000029">
    <property type="protein sequence ID" value="OUP55284.1"/>
    <property type="molecule type" value="Genomic_DNA"/>
</dbReference>
<keyword evidence="3" id="KW-0804">Transcription</keyword>
<dbReference type="Gene3D" id="3.40.50.2300">
    <property type="match status" value="2"/>
</dbReference>
<dbReference type="GO" id="GO:0000976">
    <property type="term" value="F:transcription cis-regulatory region binding"/>
    <property type="evidence" value="ECO:0007669"/>
    <property type="project" value="TreeGrafter"/>
</dbReference>
<evidence type="ECO:0000313" key="6">
    <source>
        <dbReference type="Proteomes" id="UP000195326"/>
    </source>
</evidence>
<dbReference type="InterPro" id="IPR025997">
    <property type="entry name" value="SBP_2_dom"/>
</dbReference>
<keyword evidence="2" id="KW-0238">DNA-binding</keyword>
<protein>
    <recommendedName>
        <fullName evidence="4">HTH lacI-type domain-containing protein</fullName>
    </recommendedName>
</protein>
<dbReference type="AlphaFoldDB" id="A0A1Y4LEZ0"/>
<dbReference type="RefSeq" id="WP_087415920.1">
    <property type="nucleotide sequence ID" value="NZ_NFKL01000029.1"/>
</dbReference>
<evidence type="ECO:0000256" key="2">
    <source>
        <dbReference type="ARBA" id="ARBA00023125"/>
    </source>
</evidence>
<reference evidence="6" key="1">
    <citation type="submission" date="2017-04" db="EMBL/GenBank/DDBJ databases">
        <title>Function of individual gut microbiota members based on whole genome sequencing of pure cultures obtained from chicken caecum.</title>
        <authorList>
            <person name="Medvecky M."/>
            <person name="Cejkova D."/>
            <person name="Polansky O."/>
            <person name="Karasova D."/>
            <person name="Kubasova T."/>
            <person name="Cizek A."/>
            <person name="Rychlik I."/>
        </authorList>
    </citation>
    <scope>NUCLEOTIDE SEQUENCE [LARGE SCALE GENOMIC DNA]</scope>
    <source>
        <strain evidence="6">An179</strain>
    </source>
</reference>
<dbReference type="PANTHER" id="PTHR30146:SF152">
    <property type="entry name" value="TRANSCRIPTIONAL REGULATORY PROTEIN"/>
    <property type="match status" value="1"/>
</dbReference>
<dbReference type="Pfam" id="PF00356">
    <property type="entry name" value="LacI"/>
    <property type="match status" value="1"/>
</dbReference>
<dbReference type="CDD" id="cd01392">
    <property type="entry name" value="HTH_LacI"/>
    <property type="match status" value="1"/>
</dbReference>
<organism evidence="5 6">
    <name type="scientific">Butyricicoccus pullicaecorum</name>
    <dbReference type="NCBI Taxonomy" id="501571"/>
    <lineage>
        <taxon>Bacteria</taxon>
        <taxon>Bacillati</taxon>
        <taxon>Bacillota</taxon>
        <taxon>Clostridia</taxon>
        <taxon>Eubacteriales</taxon>
        <taxon>Butyricicoccaceae</taxon>
        <taxon>Butyricicoccus</taxon>
    </lineage>
</organism>
<dbReference type="InterPro" id="IPR028082">
    <property type="entry name" value="Peripla_BP_I"/>
</dbReference>
<accession>A0A1Y4LEZ0</accession>
<comment type="caution">
    <text evidence="5">The sequence shown here is derived from an EMBL/GenBank/DDBJ whole genome shotgun (WGS) entry which is preliminary data.</text>
</comment>
<dbReference type="Proteomes" id="UP000195326">
    <property type="component" value="Unassembled WGS sequence"/>
</dbReference>
<name>A0A1Y4LEZ0_9FIRM</name>
<dbReference type="GO" id="GO:0003700">
    <property type="term" value="F:DNA-binding transcription factor activity"/>
    <property type="evidence" value="ECO:0007669"/>
    <property type="project" value="TreeGrafter"/>
</dbReference>
<dbReference type="PROSITE" id="PS50932">
    <property type="entry name" value="HTH_LACI_2"/>
    <property type="match status" value="1"/>
</dbReference>
<proteinExistence type="predicted"/>
<dbReference type="Gene3D" id="1.10.260.40">
    <property type="entry name" value="lambda repressor-like DNA-binding domains"/>
    <property type="match status" value="1"/>
</dbReference>
<dbReference type="SUPFAM" id="SSF47413">
    <property type="entry name" value="lambda repressor-like DNA-binding domains"/>
    <property type="match status" value="1"/>
</dbReference>
<dbReference type="PANTHER" id="PTHR30146">
    <property type="entry name" value="LACI-RELATED TRANSCRIPTIONAL REPRESSOR"/>
    <property type="match status" value="1"/>
</dbReference>
<feature type="domain" description="HTH lacI-type" evidence="4">
    <location>
        <begin position="2"/>
        <end position="57"/>
    </location>
</feature>
<evidence type="ECO:0000256" key="1">
    <source>
        <dbReference type="ARBA" id="ARBA00023015"/>
    </source>
</evidence>
<evidence type="ECO:0000259" key="4">
    <source>
        <dbReference type="PROSITE" id="PS50932"/>
    </source>
</evidence>
<dbReference type="Pfam" id="PF13407">
    <property type="entry name" value="Peripla_BP_4"/>
    <property type="match status" value="1"/>
</dbReference>
<dbReference type="CDD" id="cd06307">
    <property type="entry name" value="PBP1_sugar_binding"/>
    <property type="match status" value="1"/>
</dbReference>
<evidence type="ECO:0000313" key="5">
    <source>
        <dbReference type="EMBL" id="OUP55284.1"/>
    </source>
</evidence>
<dbReference type="InterPro" id="IPR010982">
    <property type="entry name" value="Lambda_DNA-bd_dom_sf"/>
</dbReference>
<dbReference type="SUPFAM" id="SSF53822">
    <property type="entry name" value="Periplasmic binding protein-like I"/>
    <property type="match status" value="1"/>
</dbReference>
<evidence type="ECO:0000256" key="3">
    <source>
        <dbReference type="ARBA" id="ARBA00023163"/>
    </source>
</evidence>
<keyword evidence="1" id="KW-0805">Transcription regulation</keyword>